<dbReference type="InterPro" id="IPR001969">
    <property type="entry name" value="Aspartic_peptidase_AS"/>
</dbReference>
<keyword evidence="1" id="KW-0732">Signal</keyword>
<keyword evidence="3" id="KW-1185">Reference proteome</keyword>
<organism evidence="2 3">
    <name type="scientific">Laspinema palackyanum D2a</name>
    <dbReference type="NCBI Taxonomy" id="2953684"/>
    <lineage>
        <taxon>Bacteria</taxon>
        <taxon>Bacillati</taxon>
        <taxon>Cyanobacteriota</taxon>
        <taxon>Cyanophyceae</taxon>
        <taxon>Oscillatoriophycideae</taxon>
        <taxon>Oscillatoriales</taxon>
        <taxon>Laspinemataceae</taxon>
        <taxon>Laspinema</taxon>
        <taxon>Laspinema palackyanum</taxon>
    </lineage>
</organism>
<name>A0ABT2MQG4_9CYAN</name>
<dbReference type="InterPro" id="IPR021109">
    <property type="entry name" value="Peptidase_aspartic_dom_sf"/>
</dbReference>
<evidence type="ECO:0000256" key="1">
    <source>
        <dbReference type="SAM" id="SignalP"/>
    </source>
</evidence>
<dbReference type="SUPFAM" id="SSF50630">
    <property type="entry name" value="Acid proteases"/>
    <property type="match status" value="1"/>
</dbReference>
<reference evidence="2 3" key="1">
    <citation type="journal article" date="2022" name="Front. Microbiol.">
        <title>High genomic differentiation and limited gene flow indicate recent cryptic speciation within the genus Laspinema (cyanobacteria).</title>
        <authorList>
            <person name="Stanojkovic A."/>
            <person name="Skoupy S."/>
            <person name="Skaloud P."/>
            <person name="Dvorak P."/>
        </authorList>
    </citation>
    <scope>NUCLEOTIDE SEQUENCE [LARGE SCALE GENOMIC DNA]</scope>
    <source>
        <strain evidence="2 3">D2a</strain>
    </source>
</reference>
<dbReference type="Gene3D" id="2.40.70.10">
    <property type="entry name" value="Acid Proteases"/>
    <property type="match status" value="1"/>
</dbReference>
<feature type="chain" id="PRO_5045527169" evidence="1">
    <location>
        <begin position="24"/>
        <end position="191"/>
    </location>
</feature>
<dbReference type="EMBL" id="JAMXFF010000008">
    <property type="protein sequence ID" value="MCT7966210.1"/>
    <property type="molecule type" value="Genomic_DNA"/>
</dbReference>
<comment type="caution">
    <text evidence="2">The sequence shown here is derived from an EMBL/GenBank/DDBJ whole genome shotgun (WGS) entry which is preliminary data.</text>
</comment>
<dbReference type="InterPro" id="IPR034122">
    <property type="entry name" value="Retropepsin-like_bacterial"/>
</dbReference>
<gene>
    <name evidence="2" type="ORF">NG799_07675</name>
</gene>
<accession>A0ABT2MQG4</accession>
<dbReference type="PROSITE" id="PS00141">
    <property type="entry name" value="ASP_PROTEASE"/>
    <property type="match status" value="1"/>
</dbReference>
<dbReference type="RefSeq" id="WP_368005854.1">
    <property type="nucleotide sequence ID" value="NZ_JAMXFF010000008.1"/>
</dbReference>
<feature type="signal peptide" evidence="1">
    <location>
        <begin position="1"/>
        <end position="23"/>
    </location>
</feature>
<proteinExistence type="predicted"/>
<evidence type="ECO:0000313" key="3">
    <source>
        <dbReference type="Proteomes" id="UP001525890"/>
    </source>
</evidence>
<protein>
    <submittedName>
        <fullName evidence="2">Retroviral-like aspartic protease family protein</fullName>
    </submittedName>
</protein>
<dbReference type="Pfam" id="PF13650">
    <property type="entry name" value="Asp_protease_2"/>
    <property type="match status" value="1"/>
</dbReference>
<sequence>MKKILCALFAVTSLGLMGPVALAQEYPGCFAIDSNGNLLDLGNLCPNATTDVQTGAMSGVFQIPIKRRQGGIPVVDVIFNGTEKFEMLFDTGASATLITPSMASSLNVVPFDKARISTASASEVEMEVGRVSKIQVGDATLEELIVTIAPPGVEEGLQGMGLLGQNFFGSYDITIKENIIELRTRAAASQN</sequence>
<evidence type="ECO:0000313" key="2">
    <source>
        <dbReference type="EMBL" id="MCT7966210.1"/>
    </source>
</evidence>
<dbReference type="Proteomes" id="UP001525890">
    <property type="component" value="Unassembled WGS sequence"/>
</dbReference>
<dbReference type="CDD" id="cd05483">
    <property type="entry name" value="retropepsin_like_bacteria"/>
    <property type="match status" value="1"/>
</dbReference>